<reference evidence="2 3" key="2">
    <citation type="journal article" date="2011" name="Stand. Genomic Sci.">
        <title>Complete genome sequence of Isosphaera pallida type strain (IS1B).</title>
        <authorList>
            <consortium name="US DOE Joint Genome Institute (JGI-PGF)"/>
            <person name="Goker M."/>
            <person name="Cleland D."/>
            <person name="Saunders E."/>
            <person name="Lapidus A."/>
            <person name="Nolan M."/>
            <person name="Lucas S."/>
            <person name="Hammon N."/>
            <person name="Deshpande S."/>
            <person name="Cheng J.F."/>
            <person name="Tapia R."/>
            <person name="Han C."/>
            <person name="Goodwin L."/>
            <person name="Pitluck S."/>
            <person name="Liolios K."/>
            <person name="Pagani I."/>
            <person name="Ivanova N."/>
            <person name="Mavromatis K."/>
            <person name="Pati A."/>
            <person name="Chen A."/>
            <person name="Palaniappan K."/>
            <person name="Land M."/>
            <person name="Hauser L."/>
            <person name="Chang Y.J."/>
            <person name="Jeffries C.D."/>
            <person name="Detter J.C."/>
            <person name="Beck B."/>
            <person name="Woyke T."/>
            <person name="Bristow J."/>
            <person name="Eisen J.A."/>
            <person name="Markowitz V."/>
            <person name="Hugenholtz P."/>
            <person name="Kyrpides N.C."/>
            <person name="Klenk H.P."/>
        </authorList>
    </citation>
    <scope>NUCLEOTIDE SEQUENCE [LARGE SCALE GENOMIC DNA]</scope>
    <source>
        <strain evidence="3">ATCC 43644 / DSM 9630 / IS1B</strain>
    </source>
</reference>
<dbReference type="Proteomes" id="UP000008631">
    <property type="component" value="Chromosome"/>
</dbReference>
<dbReference type="Pfam" id="PF07963">
    <property type="entry name" value="N_methyl"/>
    <property type="match status" value="1"/>
</dbReference>
<dbReference type="HOGENOM" id="CLU_041661_0_0_0"/>
<dbReference type="InterPro" id="IPR011453">
    <property type="entry name" value="DUF1559"/>
</dbReference>
<organism evidence="2 3">
    <name type="scientific">Isosphaera pallida (strain ATCC 43644 / DSM 9630 / IS1B)</name>
    <dbReference type="NCBI Taxonomy" id="575540"/>
    <lineage>
        <taxon>Bacteria</taxon>
        <taxon>Pseudomonadati</taxon>
        <taxon>Planctomycetota</taxon>
        <taxon>Planctomycetia</taxon>
        <taxon>Isosphaerales</taxon>
        <taxon>Isosphaeraceae</taxon>
        <taxon>Isosphaera</taxon>
    </lineage>
</organism>
<dbReference type="PANTHER" id="PTHR30093:SF2">
    <property type="entry name" value="TYPE II SECRETION SYSTEM PROTEIN H"/>
    <property type="match status" value="1"/>
</dbReference>
<dbReference type="RefSeq" id="WP_013564993.1">
    <property type="nucleotide sequence ID" value="NC_014962.1"/>
</dbReference>
<dbReference type="InterPro" id="IPR045584">
    <property type="entry name" value="Pilin-like"/>
</dbReference>
<dbReference type="OrthoDB" id="258404at2"/>
<dbReference type="PROSITE" id="PS00409">
    <property type="entry name" value="PROKAR_NTER_METHYL"/>
    <property type="match status" value="1"/>
</dbReference>
<proteinExistence type="predicted"/>
<dbReference type="AlphaFoldDB" id="E8R4A4"/>
<dbReference type="eggNOG" id="COG4969">
    <property type="taxonomic scope" value="Bacteria"/>
</dbReference>
<name>E8R4A4_ISOPI</name>
<gene>
    <name evidence="2" type="ordered locus">Isop_2125</name>
</gene>
<dbReference type="NCBIfam" id="TIGR04294">
    <property type="entry name" value="pre_pil_HX9DG"/>
    <property type="match status" value="1"/>
</dbReference>
<dbReference type="STRING" id="575540.Isop_2125"/>
<dbReference type="KEGG" id="ipa:Isop_2125"/>
<protein>
    <recommendedName>
        <fullName evidence="1">DUF1559 domain-containing protein</fullName>
    </recommendedName>
</protein>
<dbReference type="InterPro" id="IPR027558">
    <property type="entry name" value="Pre_pil_HX9DG_C"/>
</dbReference>
<dbReference type="InParanoid" id="E8R4A4"/>
<dbReference type="PANTHER" id="PTHR30093">
    <property type="entry name" value="GENERAL SECRETION PATHWAY PROTEIN G"/>
    <property type="match status" value="1"/>
</dbReference>
<dbReference type="Pfam" id="PF07596">
    <property type="entry name" value="SBP_bac_10"/>
    <property type="match status" value="1"/>
</dbReference>
<dbReference type="NCBIfam" id="TIGR02532">
    <property type="entry name" value="IV_pilin_GFxxxE"/>
    <property type="match status" value="1"/>
</dbReference>
<dbReference type="EMBL" id="CP002353">
    <property type="protein sequence ID" value="ADV62705.1"/>
    <property type="molecule type" value="Genomic_DNA"/>
</dbReference>
<accession>E8R4A4</accession>
<reference key="1">
    <citation type="submission" date="2010-11" db="EMBL/GenBank/DDBJ databases">
        <title>The complete sequence of chromosome of Isophaera pallida ATCC 43644.</title>
        <authorList>
            <consortium name="US DOE Joint Genome Institute (JGI-PGF)"/>
            <person name="Lucas S."/>
            <person name="Copeland A."/>
            <person name="Lapidus A."/>
            <person name="Bruce D."/>
            <person name="Goodwin L."/>
            <person name="Pitluck S."/>
            <person name="Kyrpides N."/>
            <person name="Mavromatis K."/>
            <person name="Pagani I."/>
            <person name="Ivanova N."/>
            <person name="Saunders E."/>
            <person name="Brettin T."/>
            <person name="Detter J.C."/>
            <person name="Han C."/>
            <person name="Tapia R."/>
            <person name="Land M."/>
            <person name="Hauser L."/>
            <person name="Markowitz V."/>
            <person name="Cheng J.-F."/>
            <person name="Hugenholtz P."/>
            <person name="Woyke T."/>
            <person name="Wu D."/>
            <person name="Eisen J.A."/>
        </authorList>
    </citation>
    <scope>NUCLEOTIDE SEQUENCE</scope>
    <source>
        <strain>ATCC 43644</strain>
    </source>
</reference>
<feature type="domain" description="DUF1559" evidence="1">
    <location>
        <begin position="33"/>
        <end position="305"/>
    </location>
</feature>
<dbReference type="InterPro" id="IPR012902">
    <property type="entry name" value="N_methyl_site"/>
</dbReference>
<sequence>MSLTTRQGFTLIELLVVIAIIAVLIALLLPAVQAAREAARRAQCVNNLKQIGLAVHLYESTHGVFPPSSQGPVYQFSALARLLPFLEQSSLLAALNFDLGLRANGNAPIQPANTTATRTAVATYLCPSDPNAQRIFDPMLRPFNYSGCAGDGLVDDGATIPPFANGVIFISAVVRFAEVTDGLSQTVAVAETLIGGGVTNVPPGAPGDPRTQHRELGDAVPPLIRPTAETCAISSSFPWGGNRNYGWAIGRTDGTIYNHVLLPNDPQPDCFHAHIRGWKAARSNHPGGVNALLAEGSVRFVKNTVALPVWRGLATRSGGEVLSADAY</sequence>
<dbReference type="SUPFAM" id="SSF54523">
    <property type="entry name" value="Pili subunits"/>
    <property type="match status" value="1"/>
</dbReference>
<evidence type="ECO:0000313" key="2">
    <source>
        <dbReference type="EMBL" id="ADV62705.1"/>
    </source>
</evidence>
<evidence type="ECO:0000313" key="3">
    <source>
        <dbReference type="Proteomes" id="UP000008631"/>
    </source>
</evidence>
<evidence type="ECO:0000259" key="1">
    <source>
        <dbReference type="Pfam" id="PF07596"/>
    </source>
</evidence>
<keyword evidence="3" id="KW-1185">Reference proteome</keyword>
<dbReference type="Gene3D" id="3.30.700.10">
    <property type="entry name" value="Glycoprotein, Type 4 Pilin"/>
    <property type="match status" value="1"/>
</dbReference>